<sequence>MAKHRQTMEAERNADKRSHLAQKMDLWNKALTEVANLQGWDVYGRQEAEFIEEIVNDIYNKLHISSRSALPVLIGMDSFIEFLTLWLKDASPDTTNILTILGMGGMGKTSLAKYVYGLHSHNFYTSSFIENIRRRSDSKFNGLLDLQKQLCEDISKPSLLRVHDASVYTSNIENVVASKKVFLVLDDIDRLNQLDALLGSKGFHPESKIIITTKDASLIDSCSLFKTKFKPKHTNYLLQGLDKTESQQLLFSHAFMSKDPKAGYEEVSEKLVKYCEGHPLALEVLGKSLHNKSVAYWEEVIKGLEKGIQVSGINNVLRESFDSLPYEDDKELFKHIACFFVGMDRGVVETILNTCGINTSIAFTNLIDRCLLSIGRNNKLMMHRLLEVMGRFIVREESPNKPWKRTRLWYPEESFKVLKEGNGMRNILGFTFDTRMLENEKVREAFELNTDALSKMDELMLLQLNYVKMNGSYKNFPEKLRWLCMHGFLLKSIPLDLPMENLVALDMSYSNVESFDVYYSNQLPPQRRQKQLTQSFSKDKRLLGSLKILNLSFCQQLRSLGGFDELPVLERLIVTNCINLLEVSESIEQCIQLFLIDLRYCNKLEKLPSTIKKVKTLLLDGCTLGESLVDIDMDTKISFSPIPKTIPDDMKFLEISLPSSLVRLSLGNNNLSTESFPMDFRCLSMLRDLYLDDNLIISLPNCVKSLPRLEILSMRNCKMLTLVENPPHTLTHLNLISDYKPLLQKVVFDPDMSPLNFIVNWELSAPSSFEFEGMVKIQPIAGVEEKVLLTLGWTEVDFLNLNKGTEESKIQMYYEFGIFSTIYGGEEMPNWITNTSNLRSISFTIPSSPNNLKGLNFCYVQKFRFRYECFDLPKIIICNKTKNLTWIYKHCTDVVTIGGYWVTFLSHWMFGMNEMEDGDDVTITVRENLGQVMKCGISFVYDDGKTEEEEDVLGYYKSWNHIIGGDLNGFQLTTGEYLLYIKQFMRNINSIEFSPHFVRCGIAEGASFKERKVWFRALSQRKSSVLVSHMRFGGMIDQRRSFI</sequence>
<dbReference type="OrthoDB" id="1357022at2759"/>
<protein>
    <recommendedName>
        <fullName evidence="7">NB-ARC domain-containing protein</fullName>
    </recommendedName>
</protein>
<keyword evidence="2" id="KW-0677">Repeat</keyword>
<evidence type="ECO:0000256" key="1">
    <source>
        <dbReference type="ARBA" id="ARBA00022614"/>
    </source>
</evidence>
<keyword evidence="6" id="KW-1185">Reference proteome</keyword>
<dbReference type="InterPro" id="IPR035897">
    <property type="entry name" value="Toll_tir_struct_dom_sf"/>
</dbReference>
<dbReference type="InterPro" id="IPR058192">
    <property type="entry name" value="WHD_ROQ1-like"/>
</dbReference>
<evidence type="ECO:0000259" key="4">
    <source>
        <dbReference type="Pfam" id="PF23282"/>
    </source>
</evidence>
<keyword evidence="1" id="KW-0433">Leucine-rich repeat</keyword>
<name>A0A9R1XXZ3_LACSA</name>
<reference evidence="5 6" key="1">
    <citation type="journal article" date="2017" name="Nat. Commun.">
        <title>Genome assembly with in vitro proximity ligation data and whole-genome triplication in lettuce.</title>
        <authorList>
            <person name="Reyes-Chin-Wo S."/>
            <person name="Wang Z."/>
            <person name="Yang X."/>
            <person name="Kozik A."/>
            <person name="Arikit S."/>
            <person name="Song C."/>
            <person name="Xia L."/>
            <person name="Froenicke L."/>
            <person name="Lavelle D.O."/>
            <person name="Truco M.J."/>
            <person name="Xia R."/>
            <person name="Zhu S."/>
            <person name="Xu C."/>
            <person name="Xu H."/>
            <person name="Xu X."/>
            <person name="Cox K."/>
            <person name="Korf I."/>
            <person name="Meyers B.C."/>
            <person name="Michelmore R.W."/>
        </authorList>
    </citation>
    <scope>NUCLEOTIDE SEQUENCE [LARGE SCALE GENOMIC DNA]</scope>
    <source>
        <strain evidence="6">cv. Salinas</strain>
        <tissue evidence="5">Seedlings</tissue>
    </source>
</reference>
<dbReference type="Proteomes" id="UP000235145">
    <property type="component" value="Unassembled WGS sequence"/>
</dbReference>
<dbReference type="SUPFAM" id="SSF52540">
    <property type="entry name" value="P-loop containing nucleoside triphosphate hydrolases"/>
    <property type="match status" value="1"/>
</dbReference>
<dbReference type="PRINTS" id="PR00364">
    <property type="entry name" value="DISEASERSIST"/>
</dbReference>
<accession>A0A9R1XXZ3</accession>
<organism evidence="5 6">
    <name type="scientific">Lactuca sativa</name>
    <name type="common">Garden lettuce</name>
    <dbReference type="NCBI Taxonomy" id="4236"/>
    <lineage>
        <taxon>Eukaryota</taxon>
        <taxon>Viridiplantae</taxon>
        <taxon>Streptophyta</taxon>
        <taxon>Embryophyta</taxon>
        <taxon>Tracheophyta</taxon>
        <taxon>Spermatophyta</taxon>
        <taxon>Magnoliopsida</taxon>
        <taxon>eudicotyledons</taxon>
        <taxon>Gunneridae</taxon>
        <taxon>Pentapetalae</taxon>
        <taxon>asterids</taxon>
        <taxon>campanulids</taxon>
        <taxon>Asterales</taxon>
        <taxon>Asteraceae</taxon>
        <taxon>Cichorioideae</taxon>
        <taxon>Cichorieae</taxon>
        <taxon>Lactucinae</taxon>
        <taxon>Lactuca</taxon>
    </lineage>
</organism>
<comment type="caution">
    <text evidence="5">The sequence shown here is derived from an EMBL/GenBank/DDBJ whole genome shotgun (WGS) entry which is preliminary data.</text>
</comment>
<evidence type="ECO:0000313" key="5">
    <source>
        <dbReference type="EMBL" id="KAJ0225812.1"/>
    </source>
</evidence>
<dbReference type="Gene3D" id="3.40.50.300">
    <property type="entry name" value="P-loop containing nucleotide triphosphate hydrolases"/>
    <property type="match status" value="1"/>
</dbReference>
<dbReference type="AlphaFoldDB" id="A0A9R1XXZ3"/>
<dbReference type="Gene3D" id="3.80.10.10">
    <property type="entry name" value="Ribonuclease Inhibitor"/>
    <property type="match status" value="2"/>
</dbReference>
<evidence type="ECO:0000256" key="2">
    <source>
        <dbReference type="ARBA" id="ARBA00022737"/>
    </source>
</evidence>
<dbReference type="Gene3D" id="1.10.8.430">
    <property type="entry name" value="Helical domain of apoptotic protease-activating factors"/>
    <property type="match status" value="1"/>
</dbReference>
<dbReference type="SUPFAM" id="SSF52058">
    <property type="entry name" value="L domain-like"/>
    <property type="match status" value="1"/>
</dbReference>
<dbReference type="InterPro" id="IPR044974">
    <property type="entry name" value="Disease_R_plants"/>
</dbReference>
<dbReference type="Pfam" id="PF00931">
    <property type="entry name" value="NB-ARC"/>
    <property type="match status" value="1"/>
</dbReference>
<dbReference type="InterPro" id="IPR036390">
    <property type="entry name" value="WH_DNA-bd_sf"/>
</dbReference>
<gene>
    <name evidence="5" type="ORF">LSAT_V11C100031620</name>
</gene>
<dbReference type="Gene3D" id="3.40.50.10140">
    <property type="entry name" value="Toll/interleukin-1 receptor homology (TIR) domain"/>
    <property type="match status" value="1"/>
</dbReference>
<feature type="domain" description="NB-ARC" evidence="3">
    <location>
        <begin position="93"/>
        <end position="230"/>
    </location>
</feature>
<dbReference type="InterPro" id="IPR027417">
    <property type="entry name" value="P-loop_NTPase"/>
</dbReference>
<dbReference type="GO" id="GO:0043531">
    <property type="term" value="F:ADP binding"/>
    <property type="evidence" value="ECO:0007669"/>
    <property type="project" value="InterPro"/>
</dbReference>
<proteinExistence type="predicted"/>
<dbReference type="InterPro" id="IPR002182">
    <property type="entry name" value="NB-ARC"/>
</dbReference>
<dbReference type="InterPro" id="IPR042197">
    <property type="entry name" value="Apaf_helical"/>
</dbReference>
<dbReference type="GO" id="GO:0006952">
    <property type="term" value="P:defense response"/>
    <property type="evidence" value="ECO:0007669"/>
    <property type="project" value="InterPro"/>
</dbReference>
<dbReference type="EMBL" id="NBSK02000001">
    <property type="protein sequence ID" value="KAJ0225812.1"/>
    <property type="molecule type" value="Genomic_DNA"/>
</dbReference>
<dbReference type="Pfam" id="PF23282">
    <property type="entry name" value="WHD_ROQ1"/>
    <property type="match status" value="1"/>
</dbReference>
<dbReference type="SUPFAM" id="SSF46785">
    <property type="entry name" value="Winged helix' DNA-binding domain"/>
    <property type="match status" value="1"/>
</dbReference>
<evidence type="ECO:0000313" key="6">
    <source>
        <dbReference type="Proteomes" id="UP000235145"/>
    </source>
</evidence>
<dbReference type="InterPro" id="IPR032675">
    <property type="entry name" value="LRR_dom_sf"/>
</dbReference>
<evidence type="ECO:0008006" key="7">
    <source>
        <dbReference type="Google" id="ProtNLM"/>
    </source>
</evidence>
<dbReference type="PANTHER" id="PTHR11017:SF313">
    <property type="entry name" value="TIR DOMAIN, P-LOOP CONTAINING NUCLEOSIDE TRIPHOSPHATE HYDROLASE"/>
    <property type="match status" value="1"/>
</dbReference>
<feature type="domain" description="Disease resistance protein Roq1-like winged-helix" evidence="4">
    <location>
        <begin position="327"/>
        <end position="398"/>
    </location>
</feature>
<evidence type="ECO:0000259" key="3">
    <source>
        <dbReference type="Pfam" id="PF00931"/>
    </source>
</evidence>
<dbReference type="PANTHER" id="PTHR11017">
    <property type="entry name" value="LEUCINE-RICH REPEAT-CONTAINING PROTEIN"/>
    <property type="match status" value="1"/>
</dbReference>